<dbReference type="RefSeq" id="WP_231826394.1">
    <property type="nucleotide sequence ID" value="NZ_CP087880.1"/>
</dbReference>
<dbReference type="InterPro" id="IPR003764">
    <property type="entry name" value="GlcNAc_6-P_deAcase"/>
</dbReference>
<name>A0ABY3SAQ8_9ENTR</name>
<dbReference type="InterPro" id="IPR011059">
    <property type="entry name" value="Metal-dep_hydrolase_composite"/>
</dbReference>
<dbReference type="PANTHER" id="PTHR11113:SF14">
    <property type="entry name" value="N-ACETYLGLUCOSAMINE-6-PHOSPHATE DEACETYLASE"/>
    <property type="match status" value="1"/>
</dbReference>
<feature type="region of interest" description="Disordered" evidence="6">
    <location>
        <begin position="386"/>
        <end position="417"/>
    </location>
</feature>
<evidence type="ECO:0000313" key="9">
    <source>
        <dbReference type="Proteomes" id="UP001199659"/>
    </source>
</evidence>
<evidence type="ECO:0000259" key="7">
    <source>
        <dbReference type="Pfam" id="PF01979"/>
    </source>
</evidence>
<dbReference type="PIRSF" id="PIRSF038994">
    <property type="entry name" value="NagA"/>
    <property type="match status" value="1"/>
</dbReference>
<reference evidence="8 9" key="1">
    <citation type="journal article" date="2022" name="Int. J. Syst. Evol. Microbiol.">
        <title>Pseudocitrobacter corydidari sp. nov., isolated from the Asian emerald cockroach Corydidarum magnifica.</title>
        <authorList>
            <person name="Guzman J."/>
            <person name="Poehlein A."/>
            <person name="Glaeser S.P."/>
            <person name="Schwengers O."/>
            <person name="Blom J."/>
            <person name="Hollensteiner J."/>
            <person name="Kampfer P."/>
            <person name="Vilcinskas A."/>
        </authorList>
    </citation>
    <scope>NUCLEOTIDE SEQUENCE [LARGE SCALE GENOMIC DNA]</scope>
    <source>
        <strain evidence="8">G163CM</strain>
    </source>
</reference>
<comment type="similarity">
    <text evidence="1 5">Belongs to the metallo-dependent hydrolases superfamily. NagA family.</text>
</comment>
<evidence type="ECO:0000256" key="6">
    <source>
        <dbReference type="SAM" id="MobiDB-lite"/>
    </source>
</evidence>
<dbReference type="EMBL" id="CP087880">
    <property type="protein sequence ID" value="UGS43801.1"/>
    <property type="molecule type" value="Genomic_DNA"/>
</dbReference>
<organism evidence="8 9">
    <name type="scientific">Pseudocitrobacter corydidari</name>
    <dbReference type="NCBI Taxonomy" id="2891570"/>
    <lineage>
        <taxon>Bacteria</taxon>
        <taxon>Pseudomonadati</taxon>
        <taxon>Pseudomonadota</taxon>
        <taxon>Gammaproteobacteria</taxon>
        <taxon>Enterobacterales</taxon>
        <taxon>Enterobacteriaceae</taxon>
        <taxon>Pseudocitrobacter</taxon>
    </lineage>
</organism>
<evidence type="ECO:0000256" key="2">
    <source>
        <dbReference type="ARBA" id="ARBA00022723"/>
    </source>
</evidence>
<dbReference type="Gene3D" id="3.20.20.140">
    <property type="entry name" value="Metal-dependent hydrolases"/>
    <property type="match status" value="1"/>
</dbReference>
<feature type="region of interest" description="Disordered" evidence="6">
    <location>
        <begin position="125"/>
        <end position="146"/>
    </location>
</feature>
<keyword evidence="4 5" id="KW-0119">Carbohydrate metabolism</keyword>
<keyword evidence="2" id="KW-0479">Metal-binding</keyword>
<sequence>MTESVIYARDYRHLKPVKVVLEEGVIQSINLCDETDASLPIIAPGFVDLQINGFQGIDFNHYPFSEEQVEHAVRQLWQHGVTSWLPTVITAVPDTIGKSMAVLARACERSQWVGEAIPGFHLEGPFLSPQDGPRGAHPQSEIRPPDTGLFDEWQQLAKGRIRILTLSAEWPETAEFIRRYKNDDVLFSIGHTAATPAQIDEAVEAGASMSTHLGNGAHLQLPRHPNYIWQQLADDRLACTMIADGEHLPISVLKVFIRAKGEQAILVSDVTSFAGLAPGYYHSHIGGEVMLSENGRLSLRDNPQLLAGSARSLLEGVNYLLRSSLVDLRTAIDMASVRPARQLSLPQQGGLTAGAPADFILFQYDPSQGIRLSSCWKKAQKVWGDETQDADRLTELRQPVEFSHERNREGASNPPYQ</sequence>
<dbReference type="InterPro" id="IPR032466">
    <property type="entry name" value="Metal_Hydrolase"/>
</dbReference>
<evidence type="ECO:0000256" key="4">
    <source>
        <dbReference type="ARBA" id="ARBA00023277"/>
    </source>
</evidence>
<protein>
    <recommendedName>
        <fullName evidence="7">Amidohydrolase-related domain-containing protein</fullName>
    </recommendedName>
</protein>
<keyword evidence="9" id="KW-1185">Reference proteome</keyword>
<feature type="domain" description="Amidohydrolase-related" evidence="7">
    <location>
        <begin position="41"/>
        <end position="366"/>
    </location>
</feature>
<dbReference type="SUPFAM" id="SSF51556">
    <property type="entry name" value="Metallo-dependent hydrolases"/>
    <property type="match status" value="1"/>
</dbReference>
<dbReference type="Pfam" id="PF01979">
    <property type="entry name" value="Amidohydro_1"/>
    <property type="match status" value="1"/>
</dbReference>
<dbReference type="Proteomes" id="UP001199659">
    <property type="component" value="Chromosome"/>
</dbReference>
<accession>A0ABY3SAQ8</accession>
<dbReference type="PANTHER" id="PTHR11113">
    <property type="entry name" value="N-ACETYLGLUCOSAMINE-6-PHOSPHATE DEACETYLASE"/>
    <property type="match status" value="1"/>
</dbReference>
<evidence type="ECO:0000313" key="8">
    <source>
        <dbReference type="EMBL" id="UGS43801.1"/>
    </source>
</evidence>
<dbReference type="InterPro" id="IPR006680">
    <property type="entry name" value="Amidohydro-rel"/>
</dbReference>
<keyword evidence="3 5" id="KW-0378">Hydrolase</keyword>
<evidence type="ECO:0000256" key="5">
    <source>
        <dbReference type="PIRNR" id="PIRNR038994"/>
    </source>
</evidence>
<evidence type="ECO:0000256" key="1">
    <source>
        <dbReference type="ARBA" id="ARBA00010716"/>
    </source>
</evidence>
<evidence type="ECO:0000256" key="3">
    <source>
        <dbReference type="ARBA" id="ARBA00022801"/>
    </source>
</evidence>
<proteinExistence type="inferred from homology"/>
<dbReference type="Gene3D" id="2.30.40.10">
    <property type="entry name" value="Urease, subunit C, domain 1"/>
    <property type="match status" value="1"/>
</dbReference>
<gene>
    <name evidence="8" type="ORF">G163CM_45840</name>
</gene>